<dbReference type="PRINTS" id="PR00778">
    <property type="entry name" value="HTHARSR"/>
</dbReference>
<keyword evidence="3" id="KW-1185">Reference proteome</keyword>
<dbReference type="NCBIfam" id="NF033788">
    <property type="entry name" value="HTH_metalloreg"/>
    <property type="match status" value="1"/>
</dbReference>
<dbReference type="RefSeq" id="WP_167082960.1">
    <property type="nucleotide sequence ID" value="NZ_BAAADC010000001.1"/>
</dbReference>
<reference evidence="2 3" key="1">
    <citation type="submission" date="2020-03" db="EMBL/GenBank/DDBJ databases">
        <title>Genomic Encyclopedia of Type Strains, Phase IV (KMG-IV): sequencing the most valuable type-strain genomes for metagenomic binning, comparative biology and taxonomic classification.</title>
        <authorList>
            <person name="Goeker M."/>
        </authorList>
    </citation>
    <scope>NUCLEOTIDE SEQUENCE [LARGE SCALE GENOMIC DNA]</scope>
    <source>
        <strain evidence="2 3">DSM 19867</strain>
    </source>
</reference>
<dbReference type="CDD" id="cd02440">
    <property type="entry name" value="AdoMet_MTases"/>
    <property type="match status" value="1"/>
</dbReference>
<dbReference type="InterPro" id="IPR029063">
    <property type="entry name" value="SAM-dependent_MTases_sf"/>
</dbReference>
<dbReference type="InterPro" id="IPR036388">
    <property type="entry name" value="WH-like_DNA-bd_sf"/>
</dbReference>
<dbReference type="InterPro" id="IPR036390">
    <property type="entry name" value="WH_DNA-bd_sf"/>
</dbReference>
<accession>A0A846MZE6</accession>
<dbReference type="InterPro" id="IPR011991">
    <property type="entry name" value="ArsR-like_HTH"/>
</dbReference>
<evidence type="ECO:0000313" key="2">
    <source>
        <dbReference type="EMBL" id="NIK88816.1"/>
    </source>
</evidence>
<dbReference type="PANTHER" id="PTHR42912:SF93">
    <property type="entry name" value="N6-ADENOSINE-METHYLTRANSFERASE TMT1A"/>
    <property type="match status" value="1"/>
</dbReference>
<dbReference type="GO" id="GO:0003700">
    <property type="term" value="F:DNA-binding transcription factor activity"/>
    <property type="evidence" value="ECO:0007669"/>
    <property type="project" value="InterPro"/>
</dbReference>
<dbReference type="Proteomes" id="UP000570514">
    <property type="component" value="Unassembled WGS sequence"/>
</dbReference>
<dbReference type="GO" id="GO:0032259">
    <property type="term" value="P:methylation"/>
    <property type="evidence" value="ECO:0007669"/>
    <property type="project" value="UniProtKB-KW"/>
</dbReference>
<dbReference type="CDD" id="cd00090">
    <property type="entry name" value="HTH_ARSR"/>
    <property type="match status" value="1"/>
</dbReference>
<feature type="domain" description="HTH arsR-type" evidence="1">
    <location>
        <begin position="1"/>
        <end position="90"/>
    </location>
</feature>
<sequence length="323" mass="35565">MDRLVGMLRAAGDPTRLRLLLLLRQAELTVSELIEIIGQSQPRVSRHLKLLCGAGLIERFKEGSWVFYRATEEGEAAALSQALEALLPGPPEADLKRLATVREKRAAEAAAYFKENAAEWGHIRSLYAPEREVETAILRQLQGEPIQQLLDAGTGTGRMLELLAPSVRRAVGVDVSPEMLAIARDKLMRGGFAHCQVRLADSYRLPFDSGNGETGFDVVLFHQVLHYLDDPAAAVVEAARVMRQGGRLLIADFVQHDLEFLRTDYAHRRLGFSDKEVLGWFQAAGLKLSASEAIAPPAEAKDKLIVKLWLGRSEAKAQQGKAA</sequence>
<dbReference type="Pfam" id="PF01022">
    <property type="entry name" value="HTH_5"/>
    <property type="match status" value="1"/>
</dbReference>
<dbReference type="Gene3D" id="1.10.10.10">
    <property type="entry name" value="Winged helix-like DNA-binding domain superfamily/Winged helix DNA-binding domain"/>
    <property type="match status" value="1"/>
</dbReference>
<name>A0A846MZE6_9PROT</name>
<gene>
    <name evidence="2" type="ORF">FHS83_002134</name>
</gene>
<dbReference type="InterPro" id="IPR050508">
    <property type="entry name" value="Methyltransf_Superfamily"/>
</dbReference>
<dbReference type="SUPFAM" id="SSF53335">
    <property type="entry name" value="S-adenosyl-L-methionine-dependent methyltransferases"/>
    <property type="match status" value="1"/>
</dbReference>
<keyword evidence="2" id="KW-0489">Methyltransferase</keyword>
<dbReference type="InterPro" id="IPR013216">
    <property type="entry name" value="Methyltransf_11"/>
</dbReference>
<dbReference type="GO" id="GO:0008757">
    <property type="term" value="F:S-adenosylmethionine-dependent methyltransferase activity"/>
    <property type="evidence" value="ECO:0007669"/>
    <property type="project" value="InterPro"/>
</dbReference>
<dbReference type="InterPro" id="IPR001845">
    <property type="entry name" value="HTH_ArsR_DNA-bd_dom"/>
</dbReference>
<proteinExistence type="predicted"/>
<organism evidence="2 3">
    <name type="scientific">Rhizomicrobium palustre</name>
    <dbReference type="NCBI Taxonomy" id="189966"/>
    <lineage>
        <taxon>Bacteria</taxon>
        <taxon>Pseudomonadati</taxon>
        <taxon>Pseudomonadota</taxon>
        <taxon>Alphaproteobacteria</taxon>
        <taxon>Micropepsales</taxon>
        <taxon>Micropepsaceae</taxon>
        <taxon>Rhizomicrobium</taxon>
    </lineage>
</organism>
<dbReference type="SUPFAM" id="SSF46785">
    <property type="entry name" value="Winged helix' DNA-binding domain"/>
    <property type="match status" value="1"/>
</dbReference>
<keyword evidence="2" id="KW-0808">Transferase</keyword>
<dbReference type="EMBL" id="JAASRM010000001">
    <property type="protein sequence ID" value="NIK88816.1"/>
    <property type="molecule type" value="Genomic_DNA"/>
</dbReference>
<evidence type="ECO:0000313" key="3">
    <source>
        <dbReference type="Proteomes" id="UP000570514"/>
    </source>
</evidence>
<dbReference type="SMART" id="SM00418">
    <property type="entry name" value="HTH_ARSR"/>
    <property type="match status" value="1"/>
</dbReference>
<protein>
    <submittedName>
        <fullName evidence="2">SAM-dependent methyltransferase</fullName>
    </submittedName>
</protein>
<dbReference type="PANTHER" id="PTHR42912">
    <property type="entry name" value="METHYLTRANSFERASE"/>
    <property type="match status" value="1"/>
</dbReference>
<evidence type="ECO:0000259" key="1">
    <source>
        <dbReference type="PROSITE" id="PS50987"/>
    </source>
</evidence>
<dbReference type="Pfam" id="PF08241">
    <property type="entry name" value="Methyltransf_11"/>
    <property type="match status" value="1"/>
</dbReference>
<comment type="caution">
    <text evidence="2">The sequence shown here is derived from an EMBL/GenBank/DDBJ whole genome shotgun (WGS) entry which is preliminary data.</text>
</comment>
<dbReference type="Gene3D" id="3.40.50.150">
    <property type="entry name" value="Vaccinia Virus protein VP39"/>
    <property type="match status" value="1"/>
</dbReference>
<dbReference type="AlphaFoldDB" id="A0A846MZE6"/>
<dbReference type="PROSITE" id="PS50987">
    <property type="entry name" value="HTH_ARSR_2"/>
    <property type="match status" value="1"/>
</dbReference>